<comment type="subcellular location">
    <subcellularLocation>
        <location evidence="1">Cell membrane</location>
        <topology evidence="1">Multi-pass membrane protein</topology>
    </subcellularLocation>
</comment>
<evidence type="ECO:0000259" key="11">
    <source>
        <dbReference type="PROSITE" id="PS50262"/>
    </source>
</evidence>
<dbReference type="InterPro" id="IPR017452">
    <property type="entry name" value="GPCR_Rhodpsn_7TM"/>
</dbReference>
<evidence type="ECO:0000256" key="5">
    <source>
        <dbReference type="ARBA" id="ARBA00023040"/>
    </source>
</evidence>
<dbReference type="Gene3D" id="1.20.1070.10">
    <property type="entry name" value="Rhodopsin 7-helix transmembrane proteins"/>
    <property type="match status" value="1"/>
</dbReference>
<dbReference type="OrthoDB" id="9445642at2759"/>
<proteinExistence type="inferred from homology"/>
<protein>
    <submittedName>
        <fullName evidence="12">Adenosine receptor A2b</fullName>
    </submittedName>
</protein>
<dbReference type="PROSITE" id="PS00237">
    <property type="entry name" value="G_PROTEIN_RECEP_F1_1"/>
    <property type="match status" value="1"/>
</dbReference>
<dbReference type="InterPro" id="IPR000276">
    <property type="entry name" value="GPCR_Rhodpsn"/>
</dbReference>
<keyword evidence="6 10" id="KW-0472">Membrane</keyword>
<dbReference type="AlphaFoldDB" id="A0A9Q1BFB8"/>
<evidence type="ECO:0000313" key="12">
    <source>
        <dbReference type="EMBL" id="KAJ8024500.1"/>
    </source>
</evidence>
<keyword evidence="3 9" id="KW-0812">Transmembrane</keyword>
<sequence length="226" mass="25751">MDNQTNFTPANPESITVFTTYFICELIIALLAVVGNSAIIVAFLSNRKLRTTQNYYIVSLAAIDFSMGFIAIPFVLITLDGTPYDNKGLCFFFLTCIVLMDLCSIFSVMALTVDRYLAICKPFSYHAIMTPRRTLIHISIAWIVPIAISLLVPLGWNIDDKSKSGCFFADIVSMKYYTFLYVVCFLPLFFIMCGMYRKIFIVIQSQVLYKFEFLPTFKFAALSYKL</sequence>
<evidence type="ECO:0000313" key="13">
    <source>
        <dbReference type="Proteomes" id="UP001152320"/>
    </source>
</evidence>
<feature type="domain" description="G-protein coupled receptors family 1 profile" evidence="11">
    <location>
        <begin position="35"/>
        <end position="226"/>
    </location>
</feature>
<keyword evidence="5 9" id="KW-0297">G-protein coupled receptor</keyword>
<feature type="transmembrane region" description="Helical" evidence="10">
    <location>
        <begin position="20"/>
        <end position="44"/>
    </location>
</feature>
<evidence type="ECO:0000256" key="2">
    <source>
        <dbReference type="ARBA" id="ARBA00022475"/>
    </source>
</evidence>
<gene>
    <name evidence="12" type="ORF">HOLleu_34423</name>
</gene>
<name>A0A9Q1BFB8_HOLLE</name>
<evidence type="ECO:0000256" key="4">
    <source>
        <dbReference type="ARBA" id="ARBA00022989"/>
    </source>
</evidence>
<feature type="transmembrane region" description="Helical" evidence="10">
    <location>
        <begin position="176"/>
        <end position="196"/>
    </location>
</feature>
<evidence type="ECO:0000256" key="1">
    <source>
        <dbReference type="ARBA" id="ARBA00004651"/>
    </source>
</evidence>
<dbReference type="PANTHER" id="PTHR24248">
    <property type="entry name" value="ADRENERGIC RECEPTOR-RELATED G-PROTEIN COUPLED RECEPTOR"/>
    <property type="match status" value="1"/>
</dbReference>
<feature type="transmembrane region" description="Helical" evidence="10">
    <location>
        <begin position="134"/>
        <end position="156"/>
    </location>
</feature>
<dbReference type="PROSITE" id="PS50262">
    <property type="entry name" value="G_PROTEIN_RECEP_F1_2"/>
    <property type="match status" value="1"/>
</dbReference>
<keyword evidence="2" id="KW-1003">Cell membrane</keyword>
<dbReference type="PRINTS" id="PR00237">
    <property type="entry name" value="GPCRRHODOPSN"/>
</dbReference>
<keyword evidence="4 10" id="KW-1133">Transmembrane helix</keyword>
<evidence type="ECO:0000256" key="10">
    <source>
        <dbReference type="SAM" id="Phobius"/>
    </source>
</evidence>
<dbReference type="SUPFAM" id="SSF81321">
    <property type="entry name" value="Family A G protein-coupled receptor-like"/>
    <property type="match status" value="1"/>
</dbReference>
<keyword evidence="7 9" id="KW-0675">Receptor</keyword>
<dbReference type="Pfam" id="PF00001">
    <property type="entry name" value="7tm_1"/>
    <property type="match status" value="1"/>
</dbReference>
<evidence type="ECO:0000256" key="3">
    <source>
        <dbReference type="ARBA" id="ARBA00022692"/>
    </source>
</evidence>
<feature type="transmembrane region" description="Helical" evidence="10">
    <location>
        <begin position="56"/>
        <end position="79"/>
    </location>
</feature>
<evidence type="ECO:0000256" key="8">
    <source>
        <dbReference type="ARBA" id="ARBA00023224"/>
    </source>
</evidence>
<feature type="transmembrane region" description="Helical" evidence="10">
    <location>
        <begin position="91"/>
        <end position="113"/>
    </location>
</feature>
<dbReference type="EMBL" id="JAIZAY010000018">
    <property type="protein sequence ID" value="KAJ8024500.1"/>
    <property type="molecule type" value="Genomic_DNA"/>
</dbReference>
<dbReference type="GO" id="GO:0004930">
    <property type="term" value="F:G protein-coupled receptor activity"/>
    <property type="evidence" value="ECO:0007669"/>
    <property type="project" value="UniProtKB-KW"/>
</dbReference>
<dbReference type="GO" id="GO:0005886">
    <property type="term" value="C:plasma membrane"/>
    <property type="evidence" value="ECO:0007669"/>
    <property type="project" value="UniProtKB-SubCell"/>
</dbReference>
<reference evidence="12" key="1">
    <citation type="submission" date="2021-10" db="EMBL/GenBank/DDBJ databases">
        <title>Tropical sea cucumber genome reveals ecological adaptation and Cuvierian tubules defense mechanism.</title>
        <authorList>
            <person name="Chen T."/>
        </authorList>
    </citation>
    <scope>NUCLEOTIDE SEQUENCE</scope>
    <source>
        <strain evidence="12">Nanhai2018</strain>
        <tissue evidence="12">Muscle</tissue>
    </source>
</reference>
<keyword evidence="13" id="KW-1185">Reference proteome</keyword>
<keyword evidence="8 9" id="KW-0807">Transducer</keyword>
<evidence type="ECO:0000256" key="7">
    <source>
        <dbReference type="ARBA" id="ARBA00023170"/>
    </source>
</evidence>
<evidence type="ECO:0000256" key="9">
    <source>
        <dbReference type="RuleBase" id="RU000688"/>
    </source>
</evidence>
<dbReference type="Proteomes" id="UP001152320">
    <property type="component" value="Chromosome 18"/>
</dbReference>
<organism evidence="12 13">
    <name type="scientific">Holothuria leucospilota</name>
    <name type="common">Black long sea cucumber</name>
    <name type="synonym">Mertensiothuria leucospilota</name>
    <dbReference type="NCBI Taxonomy" id="206669"/>
    <lineage>
        <taxon>Eukaryota</taxon>
        <taxon>Metazoa</taxon>
        <taxon>Echinodermata</taxon>
        <taxon>Eleutherozoa</taxon>
        <taxon>Echinozoa</taxon>
        <taxon>Holothuroidea</taxon>
        <taxon>Aspidochirotacea</taxon>
        <taxon>Aspidochirotida</taxon>
        <taxon>Holothuriidae</taxon>
        <taxon>Holothuria</taxon>
    </lineage>
</organism>
<comment type="similarity">
    <text evidence="9">Belongs to the G-protein coupled receptor 1 family.</text>
</comment>
<evidence type="ECO:0000256" key="6">
    <source>
        <dbReference type="ARBA" id="ARBA00023136"/>
    </source>
</evidence>
<comment type="caution">
    <text evidence="12">The sequence shown here is derived from an EMBL/GenBank/DDBJ whole genome shotgun (WGS) entry which is preliminary data.</text>
</comment>
<accession>A0A9Q1BFB8</accession>